<keyword evidence="5 7" id="KW-0472">Membrane</keyword>
<feature type="domain" description="ABC3 transporter permease C-terminal" evidence="8">
    <location>
        <begin position="986"/>
        <end position="1103"/>
    </location>
</feature>
<proteinExistence type="inferred from homology"/>
<evidence type="ECO:0000256" key="3">
    <source>
        <dbReference type="ARBA" id="ARBA00022692"/>
    </source>
</evidence>
<keyword evidence="3 7" id="KW-0812">Transmembrane</keyword>
<evidence type="ECO:0000256" key="2">
    <source>
        <dbReference type="ARBA" id="ARBA00022475"/>
    </source>
</evidence>
<comment type="similarity">
    <text evidence="6">Belongs to the ABC-4 integral membrane protein family.</text>
</comment>
<dbReference type="PANTHER" id="PTHR30572">
    <property type="entry name" value="MEMBRANE COMPONENT OF TRANSPORTER-RELATED"/>
    <property type="match status" value="1"/>
</dbReference>
<feature type="transmembrane region" description="Helical" evidence="7">
    <location>
        <begin position="441"/>
        <end position="458"/>
    </location>
</feature>
<feature type="transmembrane region" description="Helical" evidence="7">
    <location>
        <begin position="391"/>
        <end position="412"/>
    </location>
</feature>
<reference evidence="10" key="1">
    <citation type="journal article" date="2019" name="Int. J. Syst. Evol. Microbiol.">
        <title>The Global Catalogue of Microorganisms (GCM) 10K type strain sequencing project: providing services to taxonomists for standard genome sequencing and annotation.</title>
        <authorList>
            <consortium name="The Broad Institute Genomics Platform"/>
            <consortium name="The Broad Institute Genome Sequencing Center for Infectious Disease"/>
            <person name="Wu L."/>
            <person name="Ma J."/>
        </authorList>
    </citation>
    <scope>NUCLEOTIDE SEQUENCE [LARGE SCALE GENOMIC DNA]</scope>
    <source>
        <strain evidence="10">JCM 9371</strain>
    </source>
</reference>
<dbReference type="InterPro" id="IPR050250">
    <property type="entry name" value="Macrolide_Exporter_MacB"/>
</dbReference>
<evidence type="ECO:0000256" key="1">
    <source>
        <dbReference type="ARBA" id="ARBA00004651"/>
    </source>
</evidence>
<name>A0ABW2Y0S2_9ACTN</name>
<gene>
    <name evidence="9" type="ORF">ACFQZM_45185</name>
</gene>
<evidence type="ECO:0000313" key="10">
    <source>
        <dbReference type="Proteomes" id="UP001597063"/>
    </source>
</evidence>
<feature type="transmembrane region" description="Helical" evidence="7">
    <location>
        <begin position="484"/>
        <end position="504"/>
    </location>
</feature>
<keyword evidence="10" id="KW-1185">Reference proteome</keyword>
<feature type="transmembrane region" description="Helical" evidence="7">
    <location>
        <begin position="344"/>
        <end position="371"/>
    </location>
</feature>
<feature type="transmembrane region" description="Helical" evidence="7">
    <location>
        <begin position="1075"/>
        <end position="1099"/>
    </location>
</feature>
<dbReference type="PANTHER" id="PTHR30572:SF4">
    <property type="entry name" value="ABC TRANSPORTER PERMEASE YTRF"/>
    <property type="match status" value="1"/>
</dbReference>
<dbReference type="EMBL" id="JBHTGP010000033">
    <property type="protein sequence ID" value="MFD0691752.1"/>
    <property type="molecule type" value="Genomic_DNA"/>
</dbReference>
<comment type="caution">
    <text evidence="9">The sequence shown here is derived from an EMBL/GenBank/DDBJ whole genome shotgun (WGS) entry which is preliminary data.</text>
</comment>
<protein>
    <submittedName>
        <fullName evidence="9">FtsX-like permease family protein</fullName>
    </submittedName>
</protein>
<organism evidence="9 10">
    <name type="scientific">Actinomadura fibrosa</name>
    <dbReference type="NCBI Taxonomy" id="111802"/>
    <lineage>
        <taxon>Bacteria</taxon>
        <taxon>Bacillati</taxon>
        <taxon>Actinomycetota</taxon>
        <taxon>Actinomycetes</taxon>
        <taxon>Streptosporangiales</taxon>
        <taxon>Thermomonosporaceae</taxon>
        <taxon>Actinomadura</taxon>
    </lineage>
</organism>
<comment type="subcellular location">
    <subcellularLocation>
        <location evidence="1">Cell membrane</location>
        <topology evidence="1">Multi-pass membrane protein</topology>
    </subcellularLocation>
</comment>
<feature type="transmembrane region" description="Helical" evidence="7">
    <location>
        <begin position="975"/>
        <end position="1002"/>
    </location>
</feature>
<feature type="transmembrane region" description="Helical" evidence="7">
    <location>
        <begin position="1033"/>
        <end position="1055"/>
    </location>
</feature>
<dbReference type="Proteomes" id="UP001597063">
    <property type="component" value="Unassembled WGS sequence"/>
</dbReference>
<accession>A0ABW2Y0S2</accession>
<feature type="transmembrane region" description="Helical" evidence="7">
    <location>
        <begin position="301"/>
        <end position="323"/>
    </location>
</feature>
<keyword evidence="2" id="KW-1003">Cell membrane</keyword>
<evidence type="ECO:0000256" key="6">
    <source>
        <dbReference type="ARBA" id="ARBA00038076"/>
    </source>
</evidence>
<dbReference type="InterPro" id="IPR003838">
    <property type="entry name" value="ABC3_permease_C"/>
</dbReference>
<feature type="transmembrane region" description="Helical" evidence="7">
    <location>
        <begin position="541"/>
        <end position="561"/>
    </location>
</feature>
<evidence type="ECO:0000256" key="5">
    <source>
        <dbReference type="ARBA" id="ARBA00023136"/>
    </source>
</evidence>
<evidence type="ECO:0000313" key="9">
    <source>
        <dbReference type="EMBL" id="MFD0691752.1"/>
    </source>
</evidence>
<sequence length="1116" mass="115822">MWHPELVVRRMAGDRTLVLAACATALFATTVLAALYGYTGSVTREGLRRTLAESTFDTAGMRIAGHFPAGGLGTAQRQVDAALRQIYRDVPLTVSVGVRSDSYSLPGQEGSDHPELTAFESYTGIEQHARIAAGRWPASAPGQGRDAEVEAVLPAAAARAMRVRVGDSLALRGRIDRSSAVRVKVVGLFDVHRQDDYVWQGDRLVTTGVERLDYTTYGPFVVRPEVFASRFTGTGGDARWTVLPDLRSVRTGDLEGLGDRVTAAGATLQKAGGGAPFTAVTNLPRLTGQLHGAVETARSTMLIPVLQLVLLAGYAWILVARLLADHRRGEVALLRTRGAGMRQLAGLGLAEGLLTVLPAALLGPLLAAPLLRLAGRAPAVRDAGLRLDAGPLGPLFAVSAATALACAVALTVPTLRGANRTFVEVQAGIGRTARSRLRASGADLALLLVAALALWQLSRYGADGTGTDPTGTDGTGGASGIDPVIVSGPALALLAGGVLLLRLVPVASRAAERATAGGRGLAPALGARQVSRRPLRYAGPALLLIMAMAVGVLSVTTMATWRRSQTDQADFQTGADLRLERATTPGAPAALGQGGRFAALPGVTSATAVLRGDVTVGTTAATLLAADARALEPVLRVRPDLRRDLKLGELARARPAVPALAVPGRPGRLLFDLRLRRLPGEPPPASVPGEAPPRRGTYQVAATVEDAHGLTQRVVLPGLRADGRVRTVAVAAADLAGPDGTLAYPLKVRGFHYAYDDNDASGPLELGVLRVRGEGTGDAVPPGGVRWNVLDEPAESVLPDPEGKTGAGALVTVRIPATPRMETFDVGTGTTVDAMVATSPPGKRPPADRHLQPAVPGVITSEAAKRARVGVGGTLTLGTADGDQPVTVVAVVRALPSTPPERPGVLVDLPTLTERRLAAASAGPESTRPGEWWASVRDGRTGPAVRALAGHRDWGTVAGDRAALRVRLRDAPLGAALQGALVLGFGAALVFAFIAFAVNAAVSVRERAREFAVLRVLGVHPRQMTGMLAVEQAFLVVLGLAGGLLLGLVVARLVIPHIVLSVQAAPPYPPASLVVQWPVVLAMVAAVGAAFGVVLPLVIRVLRRRNLGAGLRAGED</sequence>
<evidence type="ECO:0000259" key="8">
    <source>
        <dbReference type="Pfam" id="PF02687"/>
    </source>
</evidence>
<dbReference type="RefSeq" id="WP_378326027.1">
    <property type="nucleotide sequence ID" value="NZ_JBHTGP010000033.1"/>
</dbReference>
<dbReference type="Pfam" id="PF02687">
    <property type="entry name" value="FtsX"/>
    <property type="match status" value="1"/>
</dbReference>
<evidence type="ECO:0000256" key="7">
    <source>
        <dbReference type="SAM" id="Phobius"/>
    </source>
</evidence>
<keyword evidence="4 7" id="KW-1133">Transmembrane helix</keyword>
<evidence type="ECO:0000256" key="4">
    <source>
        <dbReference type="ARBA" id="ARBA00022989"/>
    </source>
</evidence>